<keyword evidence="1" id="KW-1133">Transmembrane helix</keyword>
<comment type="caution">
    <text evidence="2">The sequence shown here is derived from an EMBL/GenBank/DDBJ whole genome shotgun (WGS) entry which is preliminary data.</text>
</comment>
<proteinExistence type="predicted"/>
<dbReference type="OrthoDB" id="9179354at2"/>
<evidence type="ECO:0000313" key="3">
    <source>
        <dbReference type="Proteomes" id="UP000036959"/>
    </source>
</evidence>
<accession>A0A0L0M644</accession>
<keyword evidence="1" id="KW-0472">Membrane</keyword>
<evidence type="ECO:0000256" key="1">
    <source>
        <dbReference type="SAM" id="Phobius"/>
    </source>
</evidence>
<keyword evidence="1" id="KW-0812">Transmembrane</keyword>
<keyword evidence="3" id="KW-1185">Reference proteome</keyword>
<dbReference type="RefSeq" id="WP_050455772.1">
    <property type="nucleotide sequence ID" value="NZ_LFJJ01000243.1"/>
</dbReference>
<evidence type="ECO:0000313" key="2">
    <source>
        <dbReference type="EMBL" id="KND57464.1"/>
    </source>
</evidence>
<organism evidence="2 3">
    <name type="scientific">Candidatus Burkholderia verschuerenii</name>
    <dbReference type="NCBI Taxonomy" id="242163"/>
    <lineage>
        <taxon>Bacteria</taxon>
        <taxon>Pseudomonadati</taxon>
        <taxon>Pseudomonadota</taxon>
        <taxon>Betaproteobacteria</taxon>
        <taxon>Burkholderiales</taxon>
        <taxon>Burkholderiaceae</taxon>
        <taxon>Burkholderia</taxon>
    </lineage>
</organism>
<feature type="transmembrane region" description="Helical" evidence="1">
    <location>
        <begin position="96"/>
        <end position="116"/>
    </location>
</feature>
<protein>
    <submittedName>
        <fullName evidence="2">Uncharacterized protein</fullName>
    </submittedName>
</protein>
<dbReference type="PATRIC" id="fig|242163.4.peg.3427"/>
<dbReference type="Proteomes" id="UP000036959">
    <property type="component" value="Unassembled WGS sequence"/>
</dbReference>
<feature type="transmembrane region" description="Helical" evidence="1">
    <location>
        <begin position="32"/>
        <end position="52"/>
    </location>
</feature>
<gene>
    <name evidence="2" type="ORF">BVER_05821c</name>
</gene>
<feature type="transmembrane region" description="Helical" evidence="1">
    <location>
        <begin position="64"/>
        <end position="84"/>
    </location>
</feature>
<sequence length="174" mass="18888">MQLNINRVFIFMMTLAATGALLSVLMNLPVPVVLAAELLPLCLYFSVLYRAGANGLSHTAIDSVYYFGFIVTILSLAGSVMRVWLFGIEKDMSGLIAQFGVGLLATGLALVFRLVLTARVESLNAKDLSEMIAEYVQRIDGIVSKVEASAASFEGLSQSLQERTRAVVESTFEE</sequence>
<reference evidence="3" key="1">
    <citation type="submission" date="2015-06" db="EMBL/GenBank/DDBJ databases">
        <title>Comparative genomics of Burkholderia leaf nodule symbionts.</title>
        <authorList>
            <person name="Carlier A."/>
            <person name="Eberl L."/>
            <person name="Pinto-Carbo M."/>
        </authorList>
    </citation>
    <scope>NUCLEOTIDE SEQUENCE [LARGE SCALE GENOMIC DNA]</scope>
    <source>
        <strain evidence="3">UZHbot4</strain>
    </source>
</reference>
<feature type="transmembrane region" description="Helical" evidence="1">
    <location>
        <begin position="7"/>
        <end position="26"/>
    </location>
</feature>
<name>A0A0L0M644_9BURK</name>
<dbReference type="EMBL" id="LFJJ01000243">
    <property type="protein sequence ID" value="KND57464.1"/>
    <property type="molecule type" value="Genomic_DNA"/>
</dbReference>
<dbReference type="AlphaFoldDB" id="A0A0L0M644"/>